<evidence type="ECO:0000256" key="6">
    <source>
        <dbReference type="SAM" id="MobiDB-lite"/>
    </source>
</evidence>
<evidence type="ECO:0000313" key="9">
    <source>
        <dbReference type="EMBL" id="TWT95407.1"/>
    </source>
</evidence>
<keyword evidence="7" id="KW-0472">Membrane</keyword>
<dbReference type="CDD" id="cd14014">
    <property type="entry name" value="STKc_PknB_like"/>
    <property type="match status" value="1"/>
</dbReference>
<keyword evidence="4 5" id="KW-0067">ATP-binding</keyword>
<dbReference type="PROSITE" id="PS00108">
    <property type="entry name" value="PROTEIN_KINASE_ST"/>
    <property type="match status" value="1"/>
</dbReference>
<keyword evidence="2 5" id="KW-0547">Nucleotide-binding</keyword>
<dbReference type="InterPro" id="IPR008271">
    <property type="entry name" value="Ser/Thr_kinase_AS"/>
</dbReference>
<evidence type="ECO:0000259" key="8">
    <source>
        <dbReference type="PROSITE" id="PS50011"/>
    </source>
</evidence>
<reference evidence="9 10" key="1">
    <citation type="submission" date="2019-02" db="EMBL/GenBank/DDBJ databases">
        <title>Deep-cultivation of Planctomycetes and their phenomic and genomic characterization uncovers novel biology.</title>
        <authorList>
            <person name="Wiegand S."/>
            <person name="Jogler M."/>
            <person name="Boedeker C."/>
            <person name="Pinto D."/>
            <person name="Vollmers J."/>
            <person name="Rivas-Marin E."/>
            <person name="Kohn T."/>
            <person name="Peeters S.H."/>
            <person name="Heuer A."/>
            <person name="Rast P."/>
            <person name="Oberbeckmann S."/>
            <person name="Bunk B."/>
            <person name="Jeske O."/>
            <person name="Meyerdierks A."/>
            <person name="Storesund J.E."/>
            <person name="Kallscheuer N."/>
            <person name="Luecker S."/>
            <person name="Lage O.M."/>
            <person name="Pohl T."/>
            <person name="Merkel B.J."/>
            <person name="Hornburger P."/>
            <person name="Mueller R.-W."/>
            <person name="Bruemmer F."/>
            <person name="Labrenz M."/>
            <person name="Spormann A.M."/>
            <person name="Op Den Camp H."/>
            <person name="Overmann J."/>
            <person name="Amann R."/>
            <person name="Jetten M.S.M."/>
            <person name="Mascher T."/>
            <person name="Medema M.H."/>
            <person name="Devos D.P."/>
            <person name="Kaster A.-K."/>
            <person name="Ovreas L."/>
            <person name="Rohde M."/>
            <person name="Galperin M.Y."/>
            <person name="Jogler C."/>
        </authorList>
    </citation>
    <scope>NUCLEOTIDE SEQUENCE [LARGE SCALE GENOMIC DNA]</scope>
    <source>
        <strain evidence="9 10">Pla108</strain>
    </source>
</reference>
<dbReference type="SUPFAM" id="SSF56436">
    <property type="entry name" value="C-type lectin-like"/>
    <property type="match status" value="1"/>
</dbReference>
<evidence type="ECO:0000256" key="1">
    <source>
        <dbReference type="ARBA" id="ARBA00022679"/>
    </source>
</evidence>
<dbReference type="RefSeq" id="WP_146446245.1">
    <property type="nucleotide sequence ID" value="NZ_SJPR01000005.1"/>
</dbReference>
<evidence type="ECO:0000256" key="3">
    <source>
        <dbReference type="ARBA" id="ARBA00022777"/>
    </source>
</evidence>
<keyword evidence="10" id="KW-1185">Reference proteome</keyword>
<sequence>MNDADPVETLCDEAERRLKAGETLGLEELVARCPSPRRERLAVELLLLEIDYHRRAGGLPSRGDYLSRYTPLGAQVEAAFCVIDPVGPEAAAASRALGSLAEGQSFTHYQLQRRLGAGATSEVWKATDRMTGREVALKIPRWPEQSIDQRLRFLREARALSRLRHPGVVTLYELGRDNALPYLAIELVEGGTLREVIQQGAVQPRTSAAIGRAVASALHHAHQQGVLHRDVKPGNILLRGKSDPVLTDFGLAKDHRDSGDLTEQGDVLGTLAYMAPEQATGRSWEADERADVYGVGAVLFEAVTGVPPTRSTAGSPPSVREGQDPRRVLPSLPRDLAAIVHKATQPRPSDRYPSAADLANDLERFLGGRPVVARYPTRLRRALRRVAGSWTAAAFLLGGLTLALGLLVASPLPDSRRDVKLSVNPPNARVAFVPLTEWGTGAEPRGVTFASGTGELSARLLPGSYYVIAVAPDGRFHEVQRYVPEANAEVARPGAYRQTERLPAGGVRLKAIDIPPATVTQAMTRFAGADSYTPGGERLALKNAGYLIAPFDIDRREHQEAVGDGVAWIGAYYEAVDAAERAGKRLPTELEYEFAALAPSDATFDRLTAEADVSGLVTGLAEWATPVDNLDPARPPEHAVAWGGDDMAGPPGSLSRTYLPEVVSAPAVGFRGARSAAPLFRYQQMR</sequence>
<evidence type="ECO:0000256" key="4">
    <source>
        <dbReference type="ARBA" id="ARBA00022840"/>
    </source>
</evidence>
<dbReference type="Proteomes" id="UP000317421">
    <property type="component" value="Unassembled WGS sequence"/>
</dbReference>
<comment type="caution">
    <text evidence="9">The sequence shown here is derived from an EMBL/GenBank/DDBJ whole genome shotgun (WGS) entry which is preliminary data.</text>
</comment>
<feature type="region of interest" description="Disordered" evidence="6">
    <location>
        <begin position="306"/>
        <end position="327"/>
    </location>
</feature>
<dbReference type="Gene3D" id="1.10.510.10">
    <property type="entry name" value="Transferase(Phosphotransferase) domain 1"/>
    <property type="match status" value="1"/>
</dbReference>
<protein>
    <submittedName>
        <fullName evidence="9">Serine/threonine-protein kinase PrkC</fullName>
        <ecNumber evidence="9">2.7.11.1</ecNumber>
    </submittedName>
</protein>
<dbReference type="InterPro" id="IPR011009">
    <property type="entry name" value="Kinase-like_dom_sf"/>
</dbReference>
<accession>A0A5C6A7P3</accession>
<evidence type="ECO:0000313" key="10">
    <source>
        <dbReference type="Proteomes" id="UP000317421"/>
    </source>
</evidence>
<dbReference type="Gene3D" id="3.30.200.20">
    <property type="entry name" value="Phosphorylase Kinase, domain 1"/>
    <property type="match status" value="1"/>
</dbReference>
<dbReference type="AlphaFoldDB" id="A0A5C6A7P3"/>
<dbReference type="PANTHER" id="PTHR43289:SF6">
    <property type="entry name" value="SERINE_THREONINE-PROTEIN KINASE NEKL-3"/>
    <property type="match status" value="1"/>
</dbReference>
<proteinExistence type="predicted"/>
<dbReference type="SMART" id="SM00220">
    <property type="entry name" value="S_TKc"/>
    <property type="match status" value="1"/>
</dbReference>
<evidence type="ECO:0000256" key="2">
    <source>
        <dbReference type="ARBA" id="ARBA00022741"/>
    </source>
</evidence>
<dbReference type="PROSITE" id="PS00107">
    <property type="entry name" value="PROTEIN_KINASE_ATP"/>
    <property type="match status" value="1"/>
</dbReference>
<dbReference type="EC" id="2.7.11.1" evidence="9"/>
<dbReference type="InterPro" id="IPR000719">
    <property type="entry name" value="Prot_kinase_dom"/>
</dbReference>
<dbReference type="OrthoDB" id="6111975at2"/>
<dbReference type="SUPFAM" id="SSF56112">
    <property type="entry name" value="Protein kinase-like (PK-like)"/>
    <property type="match status" value="1"/>
</dbReference>
<feature type="domain" description="Protein kinase" evidence="8">
    <location>
        <begin position="109"/>
        <end position="366"/>
    </location>
</feature>
<name>A0A5C6A7P3_9BACT</name>
<dbReference type="Pfam" id="PF00069">
    <property type="entry name" value="Pkinase"/>
    <property type="match status" value="1"/>
</dbReference>
<evidence type="ECO:0000256" key="7">
    <source>
        <dbReference type="SAM" id="Phobius"/>
    </source>
</evidence>
<feature type="binding site" evidence="5">
    <location>
        <position position="138"/>
    </location>
    <ligand>
        <name>ATP</name>
        <dbReference type="ChEBI" id="CHEBI:30616"/>
    </ligand>
</feature>
<dbReference type="GO" id="GO:0004674">
    <property type="term" value="F:protein serine/threonine kinase activity"/>
    <property type="evidence" value="ECO:0007669"/>
    <property type="project" value="UniProtKB-EC"/>
</dbReference>
<dbReference type="PROSITE" id="PS50011">
    <property type="entry name" value="PROTEIN_KINASE_DOM"/>
    <property type="match status" value="1"/>
</dbReference>
<keyword evidence="1 9" id="KW-0808">Transferase</keyword>
<dbReference type="InterPro" id="IPR016187">
    <property type="entry name" value="CTDL_fold"/>
</dbReference>
<feature type="transmembrane region" description="Helical" evidence="7">
    <location>
        <begin position="387"/>
        <end position="409"/>
    </location>
</feature>
<dbReference type="PANTHER" id="PTHR43289">
    <property type="entry name" value="MITOGEN-ACTIVATED PROTEIN KINASE KINASE KINASE 20-RELATED"/>
    <property type="match status" value="1"/>
</dbReference>
<dbReference type="EMBL" id="SJPR01000005">
    <property type="protein sequence ID" value="TWT95407.1"/>
    <property type="molecule type" value="Genomic_DNA"/>
</dbReference>
<keyword evidence="3 9" id="KW-0418">Kinase</keyword>
<evidence type="ECO:0000256" key="5">
    <source>
        <dbReference type="PROSITE-ProRule" id="PRU10141"/>
    </source>
</evidence>
<keyword evidence="7" id="KW-1133">Transmembrane helix</keyword>
<gene>
    <name evidence="9" type="primary">prkC_11</name>
    <name evidence="9" type="ORF">Pla108_35550</name>
</gene>
<dbReference type="InterPro" id="IPR017441">
    <property type="entry name" value="Protein_kinase_ATP_BS"/>
</dbReference>
<dbReference type="GO" id="GO:0005524">
    <property type="term" value="F:ATP binding"/>
    <property type="evidence" value="ECO:0007669"/>
    <property type="project" value="UniProtKB-UniRule"/>
</dbReference>
<keyword evidence="7" id="KW-0812">Transmembrane</keyword>
<organism evidence="9 10">
    <name type="scientific">Botrimarina colliarenosi</name>
    <dbReference type="NCBI Taxonomy" id="2528001"/>
    <lineage>
        <taxon>Bacteria</taxon>
        <taxon>Pseudomonadati</taxon>
        <taxon>Planctomycetota</taxon>
        <taxon>Planctomycetia</taxon>
        <taxon>Pirellulales</taxon>
        <taxon>Lacipirellulaceae</taxon>
        <taxon>Botrimarina</taxon>
    </lineage>
</organism>